<feature type="compositionally biased region" description="Low complexity" evidence="1">
    <location>
        <begin position="349"/>
        <end position="381"/>
    </location>
</feature>
<feature type="region of interest" description="Disordered" evidence="1">
    <location>
        <begin position="183"/>
        <end position="279"/>
    </location>
</feature>
<evidence type="ECO:0000313" key="3">
    <source>
        <dbReference type="EMBL" id="MBC6470840.1"/>
    </source>
</evidence>
<gene>
    <name evidence="3" type="ORF">HKK74_35925</name>
</gene>
<dbReference type="RefSeq" id="WP_187247883.1">
    <property type="nucleotide sequence ID" value="NZ_BAAAOK010000003.1"/>
</dbReference>
<protein>
    <recommendedName>
        <fullName evidence="5">Fibronectin type-III domain-containing protein</fullName>
    </recommendedName>
</protein>
<name>A0ABR7M143_9ACTN</name>
<evidence type="ECO:0000256" key="2">
    <source>
        <dbReference type="SAM" id="SignalP"/>
    </source>
</evidence>
<proteinExistence type="predicted"/>
<feature type="signal peptide" evidence="2">
    <location>
        <begin position="1"/>
        <end position="22"/>
    </location>
</feature>
<sequence length="437" mass="43625">MMLATAIAMGVAVLSASSPAQAGSEISGPGTVTSGSSVTVSAQIDNVVRVELQVAAPGGGFTTIDSGGNLLGETRLSNRVNVPSNGIYKTRLRGSVTGKIYETKNFTVRVPPSAPRGVRASASGGKVVVRWARGAEDDLAGYEVAASARSRTAAPSALCAGAACTTTLSLPSGASGQVGVSVRALRPDGSGGTVRSGASSSRVTIPAGPSGSRVYGQGADGSGPRSGATGVPSLDPLNPLQNNSSIEMPPADPGGTSGFEYPAPGPEVAAPGQADPAAENVSATSSLEWGKSLAIALILLVVAAHLGMWTRRTRVAQALVGRGGRTGAGRERVRAARERIARAEAEARAASAGAAATPAGDTNGAAAPVPPGARRNGTASPAKPPAEPPARARSAATRPRSGPGARDVSRTGAAKVPSRRSGGYQGRRRRRDGRDLA</sequence>
<evidence type="ECO:0000256" key="1">
    <source>
        <dbReference type="SAM" id="MobiDB-lite"/>
    </source>
</evidence>
<dbReference type="Proteomes" id="UP000805614">
    <property type="component" value="Unassembled WGS sequence"/>
</dbReference>
<comment type="caution">
    <text evidence="3">The sequence shown here is derived from an EMBL/GenBank/DDBJ whole genome shotgun (WGS) entry which is preliminary data.</text>
</comment>
<organism evidence="3 4">
    <name type="scientific">Actinomadura alba</name>
    <dbReference type="NCBI Taxonomy" id="406431"/>
    <lineage>
        <taxon>Bacteria</taxon>
        <taxon>Bacillati</taxon>
        <taxon>Actinomycetota</taxon>
        <taxon>Actinomycetes</taxon>
        <taxon>Streptosporangiales</taxon>
        <taxon>Thermomonosporaceae</taxon>
        <taxon>Actinomadura</taxon>
    </lineage>
</organism>
<keyword evidence="4" id="KW-1185">Reference proteome</keyword>
<feature type="compositionally biased region" description="Low complexity" evidence="1">
    <location>
        <begin position="389"/>
        <end position="403"/>
    </location>
</feature>
<evidence type="ECO:0000313" key="4">
    <source>
        <dbReference type="Proteomes" id="UP000805614"/>
    </source>
</evidence>
<feature type="chain" id="PRO_5045400211" description="Fibronectin type-III domain-containing protein" evidence="2">
    <location>
        <begin position="23"/>
        <end position="437"/>
    </location>
</feature>
<dbReference type="EMBL" id="JABVEC010000050">
    <property type="protein sequence ID" value="MBC6470840.1"/>
    <property type="molecule type" value="Genomic_DNA"/>
</dbReference>
<evidence type="ECO:0008006" key="5">
    <source>
        <dbReference type="Google" id="ProtNLM"/>
    </source>
</evidence>
<accession>A0ABR7M143</accession>
<dbReference type="InterPro" id="IPR013783">
    <property type="entry name" value="Ig-like_fold"/>
</dbReference>
<keyword evidence="2" id="KW-0732">Signal</keyword>
<feature type="region of interest" description="Disordered" evidence="1">
    <location>
        <begin position="349"/>
        <end position="437"/>
    </location>
</feature>
<dbReference type="Gene3D" id="2.60.40.10">
    <property type="entry name" value="Immunoglobulins"/>
    <property type="match status" value="1"/>
</dbReference>
<reference evidence="3 4" key="1">
    <citation type="submission" date="2020-06" db="EMBL/GenBank/DDBJ databases">
        <title>Actinomadura xiongansis sp. nov., isolated from soil of Baiyangdian.</title>
        <authorList>
            <person name="Zhang X."/>
        </authorList>
    </citation>
    <scope>NUCLEOTIDE SEQUENCE [LARGE SCALE GENOMIC DNA]</scope>
    <source>
        <strain evidence="3 4">HBUM206468</strain>
    </source>
</reference>